<proteinExistence type="inferred from homology"/>
<dbReference type="Pfam" id="PF00160">
    <property type="entry name" value="Pro_isomerase"/>
    <property type="match status" value="1"/>
</dbReference>
<comment type="similarity">
    <text evidence="3">Belongs to the cyclophilin-type PPIase family.</text>
</comment>
<feature type="domain" description="PPIase cyclophilin-type" evidence="4">
    <location>
        <begin position="32"/>
        <end position="190"/>
    </location>
</feature>
<evidence type="ECO:0000256" key="1">
    <source>
        <dbReference type="ARBA" id="ARBA00023110"/>
    </source>
</evidence>
<dbReference type="EC" id="5.2.1.8" evidence="3"/>
<evidence type="ECO:0000256" key="3">
    <source>
        <dbReference type="RuleBase" id="RU363019"/>
    </source>
</evidence>
<protein>
    <recommendedName>
        <fullName evidence="3">Peptidyl-prolyl cis-trans isomerase</fullName>
        <shortName evidence="3">PPIase</shortName>
        <ecNumber evidence="3">5.2.1.8</ecNumber>
    </recommendedName>
</protein>
<gene>
    <name evidence="5" type="ORF">C8D97_107228</name>
</gene>
<dbReference type="InterPro" id="IPR029000">
    <property type="entry name" value="Cyclophilin-like_dom_sf"/>
</dbReference>
<keyword evidence="1 3" id="KW-0697">Rotamase</keyword>
<dbReference type="Gene3D" id="2.40.100.10">
    <property type="entry name" value="Cyclophilin-like"/>
    <property type="match status" value="1"/>
</dbReference>
<dbReference type="PRINTS" id="PR00153">
    <property type="entry name" value="CSAPPISMRASE"/>
</dbReference>
<dbReference type="InterPro" id="IPR044665">
    <property type="entry name" value="E_coli_cyclophilin_A-like"/>
</dbReference>
<name>A0A316FME1_9GAMM</name>
<evidence type="ECO:0000259" key="4">
    <source>
        <dbReference type="PROSITE" id="PS50072"/>
    </source>
</evidence>
<feature type="chain" id="PRO_5016193777" description="Peptidyl-prolyl cis-trans isomerase" evidence="3">
    <location>
        <begin position="24"/>
        <end position="200"/>
    </location>
</feature>
<organism evidence="5 6">
    <name type="scientific">Pleionea mediterranea</name>
    <dbReference type="NCBI Taxonomy" id="523701"/>
    <lineage>
        <taxon>Bacteria</taxon>
        <taxon>Pseudomonadati</taxon>
        <taxon>Pseudomonadota</taxon>
        <taxon>Gammaproteobacteria</taxon>
        <taxon>Oceanospirillales</taxon>
        <taxon>Pleioneaceae</taxon>
        <taxon>Pleionea</taxon>
    </lineage>
</organism>
<evidence type="ECO:0000313" key="5">
    <source>
        <dbReference type="EMBL" id="PWK50061.1"/>
    </source>
</evidence>
<comment type="caution">
    <text evidence="5">The sequence shown here is derived from an EMBL/GenBank/DDBJ whole genome shotgun (WGS) entry which is preliminary data.</text>
</comment>
<reference evidence="5 6" key="1">
    <citation type="submission" date="2018-05" db="EMBL/GenBank/DDBJ databases">
        <title>Genomic Encyclopedia of Type Strains, Phase IV (KMG-IV): sequencing the most valuable type-strain genomes for metagenomic binning, comparative biology and taxonomic classification.</title>
        <authorList>
            <person name="Goeker M."/>
        </authorList>
    </citation>
    <scope>NUCLEOTIDE SEQUENCE [LARGE SCALE GENOMIC DNA]</scope>
    <source>
        <strain evidence="5 6">DSM 25350</strain>
    </source>
</reference>
<accession>A0A316FME1</accession>
<comment type="function">
    <text evidence="3">PPIases accelerate the folding of proteins. It catalyzes the cis-trans isomerization of proline imidic peptide bonds in oligopeptides.</text>
</comment>
<sequence length="200" mass="22266">MFRVFSGCFIAALFIAFSFGTKAAENSLVKLQTNYGDIFLTLNKEKAPSTVENFLRYVEAGRYTGTVFHRVKEDFVIQGGGYDKTYQPIEVFDAVKNEAKNGLKNTRGTISMARFTDKDSADSQFFINLRHNKNLDHRNDTNVGYGYTVFGQVVQGMDVVEAISKIPTGSIDDIGDSVPAYPVILQDVSLVTSDEVMEQQ</sequence>
<dbReference type="GO" id="GO:0003755">
    <property type="term" value="F:peptidyl-prolyl cis-trans isomerase activity"/>
    <property type="evidence" value="ECO:0007669"/>
    <property type="project" value="UniProtKB-UniRule"/>
</dbReference>
<evidence type="ECO:0000313" key="6">
    <source>
        <dbReference type="Proteomes" id="UP000245790"/>
    </source>
</evidence>
<dbReference type="AlphaFoldDB" id="A0A316FME1"/>
<dbReference type="EMBL" id="QGGU01000007">
    <property type="protein sequence ID" value="PWK50061.1"/>
    <property type="molecule type" value="Genomic_DNA"/>
</dbReference>
<dbReference type="InterPro" id="IPR002130">
    <property type="entry name" value="Cyclophilin-type_PPIase_dom"/>
</dbReference>
<feature type="signal peptide" evidence="3">
    <location>
        <begin position="1"/>
        <end position="23"/>
    </location>
</feature>
<dbReference type="SUPFAM" id="SSF50891">
    <property type="entry name" value="Cyclophilin-like"/>
    <property type="match status" value="1"/>
</dbReference>
<keyword evidence="6" id="KW-1185">Reference proteome</keyword>
<dbReference type="OrthoDB" id="9807797at2"/>
<dbReference type="PANTHER" id="PTHR43246">
    <property type="entry name" value="PEPTIDYL-PROLYL CIS-TRANS ISOMERASE CYP38, CHLOROPLASTIC"/>
    <property type="match status" value="1"/>
</dbReference>
<keyword evidence="2 3" id="KW-0413">Isomerase</keyword>
<dbReference type="PROSITE" id="PS50072">
    <property type="entry name" value="CSA_PPIASE_2"/>
    <property type="match status" value="1"/>
</dbReference>
<keyword evidence="3" id="KW-0732">Signal</keyword>
<dbReference type="Proteomes" id="UP000245790">
    <property type="component" value="Unassembled WGS sequence"/>
</dbReference>
<dbReference type="RefSeq" id="WP_109763839.1">
    <property type="nucleotide sequence ID" value="NZ_QGGU01000007.1"/>
</dbReference>
<evidence type="ECO:0000256" key="2">
    <source>
        <dbReference type="ARBA" id="ARBA00023235"/>
    </source>
</evidence>
<comment type="catalytic activity">
    <reaction evidence="3">
        <text>[protein]-peptidylproline (omega=180) = [protein]-peptidylproline (omega=0)</text>
        <dbReference type="Rhea" id="RHEA:16237"/>
        <dbReference type="Rhea" id="RHEA-COMP:10747"/>
        <dbReference type="Rhea" id="RHEA-COMP:10748"/>
        <dbReference type="ChEBI" id="CHEBI:83833"/>
        <dbReference type="ChEBI" id="CHEBI:83834"/>
        <dbReference type="EC" id="5.2.1.8"/>
    </reaction>
</comment>